<evidence type="ECO:0000256" key="7">
    <source>
        <dbReference type="ARBA" id="ARBA00022989"/>
    </source>
</evidence>
<name>D0BLM5_9LACT</name>
<evidence type="ECO:0000256" key="5">
    <source>
        <dbReference type="ARBA" id="ARBA00022692"/>
    </source>
</evidence>
<dbReference type="Proteomes" id="UP000002939">
    <property type="component" value="Unassembled WGS sequence"/>
</dbReference>
<dbReference type="eggNOG" id="COG1114">
    <property type="taxonomic scope" value="Bacteria"/>
</dbReference>
<gene>
    <name evidence="10" type="ORF">HMPREF0446_00878</name>
</gene>
<feature type="transmembrane region" description="Helical" evidence="9">
    <location>
        <begin position="363"/>
        <end position="386"/>
    </location>
</feature>
<dbReference type="AlphaFoldDB" id="D0BLM5"/>
<feature type="transmembrane region" description="Helical" evidence="9">
    <location>
        <begin position="147"/>
        <end position="167"/>
    </location>
</feature>
<feature type="transmembrane region" description="Helical" evidence="9">
    <location>
        <begin position="9"/>
        <end position="28"/>
    </location>
</feature>
<evidence type="ECO:0000313" key="10">
    <source>
        <dbReference type="EMBL" id="EEW92890.1"/>
    </source>
</evidence>
<feature type="transmembrane region" description="Helical" evidence="9">
    <location>
        <begin position="312"/>
        <end position="329"/>
    </location>
</feature>
<protein>
    <recommendedName>
        <fullName evidence="9">Branched-chain amino acid transport system carrier protein</fullName>
    </recommendedName>
</protein>
<dbReference type="Gene3D" id="1.10.4160.10">
    <property type="entry name" value="Hydantoin permease"/>
    <property type="match status" value="1"/>
</dbReference>
<accession>D0BLM5</accession>
<comment type="subcellular location">
    <subcellularLocation>
        <location evidence="1 9">Cell membrane</location>
        <topology evidence="1 9">Multi-pass membrane protein</topology>
    </subcellularLocation>
</comment>
<feature type="transmembrane region" description="Helical" evidence="9">
    <location>
        <begin position="40"/>
        <end position="67"/>
    </location>
</feature>
<comment type="caution">
    <text evidence="10">The sequence shown here is derived from an EMBL/GenBank/DDBJ whole genome shotgun (WGS) entry which is preliminary data.</text>
</comment>
<comment type="function">
    <text evidence="9">Component of the transport system for branched-chain amino acids.</text>
</comment>
<dbReference type="GO" id="GO:0015820">
    <property type="term" value="P:L-leucine transport"/>
    <property type="evidence" value="ECO:0007669"/>
    <property type="project" value="TreeGrafter"/>
</dbReference>
<dbReference type="Pfam" id="PF05525">
    <property type="entry name" value="Branch_AA_trans"/>
    <property type="match status" value="1"/>
</dbReference>
<feature type="transmembrane region" description="Helical" evidence="9">
    <location>
        <begin position="275"/>
        <end position="300"/>
    </location>
</feature>
<evidence type="ECO:0000256" key="3">
    <source>
        <dbReference type="ARBA" id="ARBA00022448"/>
    </source>
</evidence>
<evidence type="ECO:0000256" key="9">
    <source>
        <dbReference type="RuleBase" id="RU362122"/>
    </source>
</evidence>
<reference evidence="10" key="2">
    <citation type="submission" date="2011-10" db="EMBL/GenBank/DDBJ databases">
        <title>The Genome Sequence of Granulicatella elegans ATCC 700633.</title>
        <authorList>
            <consortium name="The Broad Institute Genome Sequencing Platform"/>
            <consortium name="The Broad Institute Genome Sequencing Center for Infectious Disease"/>
            <person name="Earl A."/>
            <person name="Ward D."/>
            <person name="Feldgarden M."/>
            <person name="Gevers D."/>
            <person name="Sibley C.D."/>
            <person name="Field T.R."/>
            <person name="Grinwis M."/>
            <person name="Eshaghurshan C.S."/>
            <person name="Surette M.G."/>
            <person name="Young S.K."/>
            <person name="Zeng Q."/>
            <person name="Gargeya S."/>
            <person name="Fitzgerald M."/>
            <person name="Haas B."/>
            <person name="Abouelleil A."/>
            <person name="Alvarado L."/>
            <person name="Arachchi H.M."/>
            <person name="Berlin A."/>
            <person name="Brown A."/>
            <person name="Chapman S.B."/>
            <person name="Chen Z."/>
            <person name="Dunbar C."/>
            <person name="Freedman E."/>
            <person name="Gearin G."/>
            <person name="Goldberg J."/>
            <person name="Griggs A."/>
            <person name="Gujja S."/>
            <person name="Heiman D."/>
            <person name="Howarth C."/>
            <person name="Larson L."/>
            <person name="Lui A."/>
            <person name="MacDonald P.J.P."/>
            <person name="Montmayeur A."/>
            <person name="Murphy C."/>
            <person name="Neiman D."/>
            <person name="Pearson M."/>
            <person name="Priest M."/>
            <person name="Roberts A."/>
            <person name="Saif S."/>
            <person name="Shea T."/>
            <person name="Shenoy N."/>
            <person name="Sisk P."/>
            <person name="Stolte C."/>
            <person name="Sykes S."/>
            <person name="Wortman J."/>
            <person name="Nusbaum C."/>
            <person name="Birren B."/>
        </authorList>
    </citation>
    <scope>NUCLEOTIDE SEQUENCE [LARGE SCALE GENOMIC DNA]</scope>
    <source>
        <strain evidence="10">ATCC 700633</strain>
    </source>
</reference>
<feature type="transmembrane region" description="Helical" evidence="9">
    <location>
        <begin position="187"/>
        <end position="208"/>
    </location>
</feature>
<dbReference type="NCBIfam" id="TIGR00796">
    <property type="entry name" value="livcs"/>
    <property type="match status" value="1"/>
</dbReference>
<sequence length="438" mass="47066">MSRKKLTDIMICGFALFAIFFGAGNLIFPPYLGVISGNNWGIANIAFLLSDPLLPILGVIVTALLGGQATDLGKRVSKHFSIIIGAISIILIGPLFAVPRTGATTHEIFVQSFVPTAPQWITSLIFFGLTLYIAIHSHTVIDAIGKYLTPILLIILLLVFIAAVVQPNAGFQTTTSAGLFSQSFKEGYQTMDALGAALMAGVVISDLTRRGYTEKKEQHQMMFGVGIVSFILLALVYSSLTYAGATVSTVYDSTIQRPALLIGLIEQLLGSFGKVAMGIAVSFACLTTSVGLITTCGHYFSTLTNGKLEYKKIVVVSVVLSFLLSLLGVDALLQLAVPVLSAIYPMVIALIFLSIFDRYIVYNWTYTGAVVGAFFIGGIQAIHLFSQMQGGNFLSGLADWTNTLPLHQFGFEWLVPAIIGSVVFTVISKFTGLGSKRF</sequence>
<keyword evidence="3 9" id="KW-0813">Transport</keyword>
<feature type="transmembrane region" description="Helical" evidence="9">
    <location>
        <begin position="335"/>
        <end position="356"/>
    </location>
</feature>
<organism evidence="10 11">
    <name type="scientific">Granulicatella elegans ATCC 700633</name>
    <dbReference type="NCBI Taxonomy" id="626369"/>
    <lineage>
        <taxon>Bacteria</taxon>
        <taxon>Bacillati</taxon>
        <taxon>Bacillota</taxon>
        <taxon>Bacilli</taxon>
        <taxon>Lactobacillales</taxon>
        <taxon>Carnobacteriaceae</taxon>
        <taxon>Granulicatella</taxon>
    </lineage>
</organism>
<reference evidence="10" key="1">
    <citation type="submission" date="2009-09" db="EMBL/GenBank/DDBJ databases">
        <authorList>
            <consortium name="The Broad Institute Genome Sequencing Platform"/>
            <person name="Ward D."/>
            <person name="Feldgarden M."/>
            <person name="Earl A."/>
            <person name="Young S.K."/>
            <person name="Zeng Q."/>
            <person name="Koehrsen M."/>
            <person name="Alvarado L."/>
            <person name="Berlin A."/>
            <person name="Bochicchio J."/>
            <person name="Borenstein D."/>
            <person name="Chapman S.B."/>
            <person name="Chen Z."/>
            <person name="Engels R."/>
            <person name="Freedman E."/>
            <person name="Gellesch M."/>
            <person name="Goldberg J."/>
            <person name="Griggs A."/>
            <person name="Gujja S."/>
            <person name="Heilman E."/>
            <person name="Heiman D."/>
            <person name="Hepburn T."/>
            <person name="Howarth C."/>
            <person name="Jen D."/>
            <person name="Larson L."/>
            <person name="Lewis B."/>
            <person name="Mehta T."/>
            <person name="Park D."/>
            <person name="Pearson M."/>
            <person name="Roberts A."/>
            <person name="Saif S."/>
            <person name="Shea T."/>
            <person name="Shenoy N."/>
            <person name="Sisk P."/>
            <person name="Stolte C."/>
            <person name="Sykes S."/>
            <person name="Thomson T."/>
            <person name="Walk T."/>
            <person name="White J."/>
            <person name="Yandava C."/>
            <person name="Sibley C.D."/>
            <person name="Field T.R."/>
            <person name="Grinwis M."/>
            <person name="Eshaghurshan C.S."/>
            <person name="Surette M.G."/>
            <person name="Haas B."/>
            <person name="Nusbaum C."/>
            <person name="Birren B."/>
        </authorList>
    </citation>
    <scope>NUCLEOTIDE SEQUENCE [LARGE SCALE GENOMIC DNA]</scope>
    <source>
        <strain evidence="10">ATCC 700633</strain>
    </source>
</reference>
<evidence type="ECO:0000256" key="1">
    <source>
        <dbReference type="ARBA" id="ARBA00004651"/>
    </source>
</evidence>
<dbReference type="PANTHER" id="PTHR30588">
    <property type="entry name" value="BRANCHED-CHAIN AMINO ACID TRANSPORT SYSTEM 2 CARRIER PROTEIN"/>
    <property type="match status" value="1"/>
</dbReference>
<keyword evidence="4" id="KW-1003">Cell membrane</keyword>
<feature type="transmembrane region" description="Helical" evidence="9">
    <location>
        <begin position="220"/>
        <end position="240"/>
    </location>
</feature>
<evidence type="ECO:0000256" key="6">
    <source>
        <dbReference type="ARBA" id="ARBA00022970"/>
    </source>
</evidence>
<dbReference type="InterPro" id="IPR004685">
    <property type="entry name" value="Brnchd-chn_aa_trnsp_Livcs"/>
</dbReference>
<dbReference type="EMBL" id="ACRF02000016">
    <property type="protein sequence ID" value="EEW92890.1"/>
    <property type="molecule type" value="Genomic_DNA"/>
</dbReference>
<evidence type="ECO:0000256" key="2">
    <source>
        <dbReference type="ARBA" id="ARBA00008540"/>
    </source>
</evidence>
<dbReference type="GO" id="GO:0015818">
    <property type="term" value="P:isoleucine transport"/>
    <property type="evidence" value="ECO:0007669"/>
    <property type="project" value="TreeGrafter"/>
</dbReference>
<evidence type="ECO:0000256" key="4">
    <source>
        <dbReference type="ARBA" id="ARBA00022475"/>
    </source>
</evidence>
<keyword evidence="7 9" id="KW-1133">Transmembrane helix</keyword>
<dbReference type="STRING" id="626369.HMPREF0446_00878"/>
<comment type="similarity">
    <text evidence="2 9">Belongs to the branched chain amino acid transporter family.</text>
</comment>
<evidence type="ECO:0000256" key="8">
    <source>
        <dbReference type="ARBA" id="ARBA00023136"/>
    </source>
</evidence>
<keyword evidence="11" id="KW-1185">Reference proteome</keyword>
<proteinExistence type="inferred from homology"/>
<feature type="transmembrane region" description="Helical" evidence="9">
    <location>
        <begin position="406"/>
        <end position="427"/>
    </location>
</feature>
<dbReference type="GO" id="GO:0005886">
    <property type="term" value="C:plasma membrane"/>
    <property type="evidence" value="ECO:0007669"/>
    <property type="project" value="UniProtKB-SubCell"/>
</dbReference>
<feature type="transmembrane region" description="Helical" evidence="9">
    <location>
        <begin position="79"/>
        <end position="97"/>
    </location>
</feature>
<feature type="transmembrane region" description="Helical" evidence="9">
    <location>
        <begin position="117"/>
        <end position="135"/>
    </location>
</feature>
<keyword evidence="8 9" id="KW-0472">Membrane</keyword>
<dbReference type="GO" id="GO:0015188">
    <property type="term" value="F:L-isoleucine transmembrane transporter activity"/>
    <property type="evidence" value="ECO:0007669"/>
    <property type="project" value="TreeGrafter"/>
</dbReference>
<keyword evidence="5 9" id="KW-0812">Transmembrane</keyword>
<dbReference type="PANTHER" id="PTHR30588:SF0">
    <property type="entry name" value="BRANCHED-CHAIN AMINO ACID PERMEASE BRNQ"/>
    <property type="match status" value="1"/>
</dbReference>
<dbReference type="HOGENOM" id="CLU_036807_0_2_9"/>
<dbReference type="RefSeq" id="WP_006703151.1">
    <property type="nucleotide sequence ID" value="NZ_KI391971.1"/>
</dbReference>
<dbReference type="OrthoDB" id="9783920at2"/>
<evidence type="ECO:0000313" key="11">
    <source>
        <dbReference type="Proteomes" id="UP000002939"/>
    </source>
</evidence>
<keyword evidence="6 9" id="KW-0029">Amino-acid transport</keyword>
<dbReference type="GO" id="GO:0005304">
    <property type="term" value="F:L-valine transmembrane transporter activity"/>
    <property type="evidence" value="ECO:0007669"/>
    <property type="project" value="TreeGrafter"/>
</dbReference>
<dbReference type="GO" id="GO:0015190">
    <property type="term" value="F:L-leucine transmembrane transporter activity"/>
    <property type="evidence" value="ECO:0007669"/>
    <property type="project" value="TreeGrafter"/>
</dbReference>